<name>A0A9D4GW45_DREPO</name>
<keyword evidence="2" id="KW-1185">Reference proteome</keyword>
<reference evidence="1" key="1">
    <citation type="journal article" date="2019" name="bioRxiv">
        <title>The Genome of the Zebra Mussel, Dreissena polymorpha: A Resource for Invasive Species Research.</title>
        <authorList>
            <person name="McCartney M.A."/>
            <person name="Auch B."/>
            <person name="Kono T."/>
            <person name="Mallez S."/>
            <person name="Zhang Y."/>
            <person name="Obille A."/>
            <person name="Becker A."/>
            <person name="Abrahante J.E."/>
            <person name="Garbe J."/>
            <person name="Badalamenti J.P."/>
            <person name="Herman A."/>
            <person name="Mangelson H."/>
            <person name="Liachko I."/>
            <person name="Sullivan S."/>
            <person name="Sone E.D."/>
            <person name="Koren S."/>
            <person name="Silverstein K.A.T."/>
            <person name="Beckman K.B."/>
            <person name="Gohl D.M."/>
        </authorList>
    </citation>
    <scope>NUCLEOTIDE SEQUENCE</scope>
    <source>
        <strain evidence="1">Duluth1</strain>
        <tissue evidence="1">Whole animal</tissue>
    </source>
</reference>
<evidence type="ECO:0000313" key="1">
    <source>
        <dbReference type="EMBL" id="KAH3822690.1"/>
    </source>
</evidence>
<gene>
    <name evidence="1" type="ORF">DPMN_124480</name>
</gene>
<dbReference type="Proteomes" id="UP000828390">
    <property type="component" value="Unassembled WGS sequence"/>
</dbReference>
<comment type="caution">
    <text evidence="1">The sequence shown here is derived from an EMBL/GenBank/DDBJ whole genome shotgun (WGS) entry which is preliminary data.</text>
</comment>
<dbReference type="AlphaFoldDB" id="A0A9D4GW45"/>
<organism evidence="1 2">
    <name type="scientific">Dreissena polymorpha</name>
    <name type="common">Zebra mussel</name>
    <name type="synonym">Mytilus polymorpha</name>
    <dbReference type="NCBI Taxonomy" id="45954"/>
    <lineage>
        <taxon>Eukaryota</taxon>
        <taxon>Metazoa</taxon>
        <taxon>Spiralia</taxon>
        <taxon>Lophotrochozoa</taxon>
        <taxon>Mollusca</taxon>
        <taxon>Bivalvia</taxon>
        <taxon>Autobranchia</taxon>
        <taxon>Heteroconchia</taxon>
        <taxon>Euheterodonta</taxon>
        <taxon>Imparidentia</taxon>
        <taxon>Neoheterodontei</taxon>
        <taxon>Myida</taxon>
        <taxon>Dreissenoidea</taxon>
        <taxon>Dreissenidae</taxon>
        <taxon>Dreissena</taxon>
    </lineage>
</organism>
<reference evidence="1" key="2">
    <citation type="submission" date="2020-11" db="EMBL/GenBank/DDBJ databases">
        <authorList>
            <person name="McCartney M.A."/>
            <person name="Auch B."/>
            <person name="Kono T."/>
            <person name="Mallez S."/>
            <person name="Becker A."/>
            <person name="Gohl D.M."/>
            <person name="Silverstein K.A.T."/>
            <person name="Koren S."/>
            <person name="Bechman K.B."/>
            <person name="Herman A."/>
            <person name="Abrahante J.E."/>
            <person name="Garbe J."/>
        </authorList>
    </citation>
    <scope>NUCLEOTIDE SEQUENCE</scope>
    <source>
        <strain evidence="1">Duluth1</strain>
        <tissue evidence="1">Whole animal</tissue>
    </source>
</reference>
<dbReference type="EMBL" id="JAIWYP010000005">
    <property type="protein sequence ID" value="KAH3822690.1"/>
    <property type="molecule type" value="Genomic_DNA"/>
</dbReference>
<evidence type="ECO:0000313" key="2">
    <source>
        <dbReference type="Proteomes" id="UP000828390"/>
    </source>
</evidence>
<sequence length="180" mass="19755">MKWYLLITPVHNYVSVNSQRLQEGRQVCQFMPLPHHPRLAPMWPLPASQHPHLQPGAGHMVVTMVTRVARSPHPHLVLSTHRLLQVPMGASKLDTGHQLAIQPRSLATLPSLHTTLLGSRNTAGASRLRHLTVTSLGHPAMGVSIPQVASHSPIMGSRKTALVPVMLQHLAKILALHMVK</sequence>
<protein>
    <submittedName>
        <fullName evidence="1">Uncharacterized protein</fullName>
    </submittedName>
</protein>
<accession>A0A9D4GW45</accession>
<proteinExistence type="predicted"/>